<evidence type="ECO:0000256" key="2">
    <source>
        <dbReference type="ARBA" id="ARBA00012438"/>
    </source>
</evidence>
<evidence type="ECO:0000313" key="12">
    <source>
        <dbReference type="Proteomes" id="UP000253314"/>
    </source>
</evidence>
<dbReference type="Gene3D" id="3.30.565.10">
    <property type="entry name" value="Histidine kinase-like ATPase, C-terminal domain"/>
    <property type="match status" value="1"/>
</dbReference>
<dbReference type="SMART" id="SM00387">
    <property type="entry name" value="HATPase_c"/>
    <property type="match status" value="1"/>
</dbReference>
<evidence type="ECO:0000256" key="9">
    <source>
        <dbReference type="SAM" id="Phobius"/>
    </source>
</evidence>
<keyword evidence="5 11" id="KW-0418">Kinase</keyword>
<dbReference type="GO" id="GO:0005524">
    <property type="term" value="F:ATP binding"/>
    <property type="evidence" value="ECO:0007669"/>
    <property type="project" value="UniProtKB-KW"/>
</dbReference>
<accession>A0A366XUA9</accession>
<keyword evidence="9" id="KW-1133">Transmembrane helix</keyword>
<dbReference type="CDD" id="cd18774">
    <property type="entry name" value="PDC2_HK_sensor"/>
    <property type="match status" value="1"/>
</dbReference>
<dbReference type="EMBL" id="QOCW01000008">
    <property type="protein sequence ID" value="RBW69722.1"/>
    <property type="molecule type" value="Genomic_DNA"/>
</dbReference>
<feature type="domain" description="Histidine kinase" evidence="10">
    <location>
        <begin position="492"/>
        <end position="598"/>
    </location>
</feature>
<keyword evidence="3" id="KW-0808">Transferase</keyword>
<keyword evidence="6" id="KW-0067">ATP-binding</keyword>
<keyword evidence="9" id="KW-0812">Transmembrane</keyword>
<dbReference type="AlphaFoldDB" id="A0A366XUA9"/>
<dbReference type="GO" id="GO:0016020">
    <property type="term" value="C:membrane"/>
    <property type="evidence" value="ECO:0007669"/>
    <property type="project" value="InterPro"/>
</dbReference>
<dbReference type="InterPro" id="IPR003594">
    <property type="entry name" value="HATPase_dom"/>
</dbReference>
<reference evidence="11 12" key="1">
    <citation type="submission" date="2018-07" db="EMBL/GenBank/DDBJ databases">
        <title>Lottiidibacillus patelloidae gen. nov., sp. nov., isolated from the intestinal tract of a marine limpet and the reclassification of B. taeanensis BH030017T, B. algicola KMM 3737T and B. hwajinpoensis SW-72T as genus Lottiidibacillus.</title>
        <authorList>
            <person name="Liu R."/>
            <person name="Huang Z."/>
        </authorList>
    </citation>
    <scope>NUCLEOTIDE SEQUENCE [LARGE SCALE GENOMIC DNA]</scope>
    <source>
        <strain evidence="11 12">BH030017</strain>
    </source>
</reference>
<dbReference type="Gene3D" id="3.30.450.20">
    <property type="entry name" value="PAS domain"/>
    <property type="match status" value="1"/>
</dbReference>
<dbReference type="GO" id="GO:0000155">
    <property type="term" value="F:phosphorelay sensor kinase activity"/>
    <property type="evidence" value="ECO:0007669"/>
    <property type="project" value="InterPro"/>
</dbReference>
<evidence type="ECO:0000256" key="4">
    <source>
        <dbReference type="ARBA" id="ARBA00022741"/>
    </source>
</evidence>
<protein>
    <recommendedName>
        <fullName evidence="2">histidine kinase</fullName>
        <ecNumber evidence="2">2.7.13.3</ecNumber>
    </recommendedName>
</protein>
<comment type="caution">
    <text evidence="11">The sequence shown here is derived from an EMBL/GenBank/DDBJ whole genome shotgun (WGS) entry which is preliminary data.</text>
</comment>
<keyword evidence="12" id="KW-1185">Reference proteome</keyword>
<sequence>MLMRYVWKETIRKYFLFSFKSTILSLFLPVIIIFIGLTGLVSYMLASSQIEDNAYTNTQDTVFQTKSILENKLSDAFEQLVALANDPAMLSVIVKEPSEIKPEDYIEVDKQLNRIYSNSNSIIDSILVDIHQGEFVLAKSEYQVGNITVDYEKYYNYNNYKGSKEGYYWRNLHQNNISSQNNSEVISVFKRIGKEDAKVQGLILFNLNKDFFENALNKSLIGENGYLALVNKRDYLTFKSVDREYQLDDTVLQYMSSLEEENGRLEFQKPGGEKMLVIYDTIGVNKWKVAAVFPEKEILKKINYIKYVTFMIVMTLIIIAGLLASFLAKYISNPLTSLVKEMNKINEDNFEVKLKSKGPKEIKVLHGGFSDLMNRANELLKKIRQEQEEKRQLELAVMNTQINPHFLYNTLYSIKGLSDMGLNKEASSMITALSNFFRISISKGQEIISIKDEIEHISNYLFIQEMRYGDDFSYEINVDPEIESYKIIKLTLQPLVENAIYHGVKQTRGEGIIQVNGRIEGEHICFEVTDNGAGISEEKLKEIHHSLENKHSNNQKIGFGLRSVHERIRIHYGNSYGLRFMSEAEKGTTAKVIIPKVKG</sequence>
<dbReference type="InterPro" id="IPR036890">
    <property type="entry name" value="HATPase_C_sf"/>
</dbReference>
<dbReference type="PANTHER" id="PTHR34220">
    <property type="entry name" value="SENSOR HISTIDINE KINASE YPDA"/>
    <property type="match status" value="1"/>
</dbReference>
<dbReference type="EC" id="2.7.13.3" evidence="2"/>
<dbReference type="InterPro" id="IPR050640">
    <property type="entry name" value="Bact_2-comp_sensor_kinase"/>
</dbReference>
<keyword evidence="8" id="KW-0175">Coiled coil</keyword>
<evidence type="ECO:0000256" key="8">
    <source>
        <dbReference type="SAM" id="Coils"/>
    </source>
</evidence>
<keyword evidence="4" id="KW-0547">Nucleotide-binding</keyword>
<evidence type="ECO:0000256" key="3">
    <source>
        <dbReference type="ARBA" id="ARBA00022679"/>
    </source>
</evidence>
<keyword evidence="9" id="KW-0472">Membrane</keyword>
<dbReference type="Gene3D" id="6.10.340.10">
    <property type="match status" value="1"/>
</dbReference>
<dbReference type="Pfam" id="PF02518">
    <property type="entry name" value="HATPase_c"/>
    <property type="match status" value="1"/>
</dbReference>
<dbReference type="PANTHER" id="PTHR34220:SF7">
    <property type="entry name" value="SENSOR HISTIDINE KINASE YPDA"/>
    <property type="match status" value="1"/>
</dbReference>
<evidence type="ECO:0000256" key="1">
    <source>
        <dbReference type="ARBA" id="ARBA00000085"/>
    </source>
</evidence>
<evidence type="ECO:0000259" key="10">
    <source>
        <dbReference type="PROSITE" id="PS50109"/>
    </source>
</evidence>
<feature type="transmembrane region" description="Helical" evidence="9">
    <location>
        <begin position="21"/>
        <end position="46"/>
    </location>
</feature>
<keyword evidence="7" id="KW-0902">Two-component regulatory system</keyword>
<dbReference type="PROSITE" id="PS50109">
    <property type="entry name" value="HIS_KIN"/>
    <property type="match status" value="1"/>
</dbReference>
<dbReference type="OrthoDB" id="9776552at2"/>
<organism evidence="11 12">
    <name type="scientific">Bacillus taeanensis</name>
    <dbReference type="NCBI Taxonomy" id="273032"/>
    <lineage>
        <taxon>Bacteria</taxon>
        <taxon>Bacillati</taxon>
        <taxon>Bacillota</taxon>
        <taxon>Bacilli</taxon>
        <taxon>Bacillales</taxon>
        <taxon>Bacillaceae</taxon>
        <taxon>Bacillus</taxon>
    </lineage>
</organism>
<feature type="transmembrane region" description="Helical" evidence="9">
    <location>
        <begin position="304"/>
        <end position="328"/>
    </location>
</feature>
<evidence type="ECO:0000256" key="7">
    <source>
        <dbReference type="ARBA" id="ARBA00023012"/>
    </source>
</evidence>
<name>A0A366XUA9_9BACI</name>
<evidence type="ECO:0000256" key="6">
    <source>
        <dbReference type="ARBA" id="ARBA00022840"/>
    </source>
</evidence>
<dbReference type="InterPro" id="IPR004358">
    <property type="entry name" value="Sig_transdc_His_kin-like_C"/>
</dbReference>
<proteinExistence type="predicted"/>
<comment type="catalytic activity">
    <reaction evidence="1">
        <text>ATP + protein L-histidine = ADP + protein N-phospho-L-histidine.</text>
        <dbReference type="EC" id="2.7.13.3"/>
    </reaction>
</comment>
<feature type="coiled-coil region" evidence="8">
    <location>
        <begin position="369"/>
        <end position="403"/>
    </location>
</feature>
<dbReference type="InterPro" id="IPR005467">
    <property type="entry name" value="His_kinase_dom"/>
</dbReference>
<dbReference type="PRINTS" id="PR00344">
    <property type="entry name" value="BCTRLSENSOR"/>
</dbReference>
<evidence type="ECO:0000256" key="5">
    <source>
        <dbReference type="ARBA" id="ARBA00022777"/>
    </source>
</evidence>
<gene>
    <name evidence="11" type="ORF">DS031_09295</name>
</gene>
<evidence type="ECO:0000313" key="11">
    <source>
        <dbReference type="EMBL" id="RBW69722.1"/>
    </source>
</evidence>
<dbReference type="Pfam" id="PF06580">
    <property type="entry name" value="His_kinase"/>
    <property type="match status" value="1"/>
</dbReference>
<dbReference type="Proteomes" id="UP000253314">
    <property type="component" value="Unassembled WGS sequence"/>
</dbReference>
<dbReference type="InterPro" id="IPR010559">
    <property type="entry name" value="Sig_transdc_His_kin_internal"/>
</dbReference>
<dbReference type="SUPFAM" id="SSF55874">
    <property type="entry name" value="ATPase domain of HSP90 chaperone/DNA topoisomerase II/histidine kinase"/>
    <property type="match status" value="1"/>
</dbReference>